<sequence>TNSKQNENAVIKFSRKKINYNNNKKKVLAMFSLLFRTASTRDLFDTSPSVVVQEVDFVGMIQGFLRRKCLL</sequence>
<dbReference type="Proteomes" id="UP001233999">
    <property type="component" value="Unassembled WGS sequence"/>
</dbReference>
<comment type="caution">
    <text evidence="1">The sequence shown here is derived from an EMBL/GenBank/DDBJ whole genome shotgun (WGS) entry which is preliminary data.</text>
</comment>
<name>A0AAD8EKC5_DIPPU</name>
<feature type="non-terminal residue" evidence="1">
    <location>
        <position position="1"/>
    </location>
</feature>
<reference evidence="1" key="2">
    <citation type="submission" date="2023-05" db="EMBL/GenBank/DDBJ databases">
        <authorList>
            <person name="Fouks B."/>
        </authorList>
    </citation>
    <scope>NUCLEOTIDE SEQUENCE</scope>
    <source>
        <strain evidence="1">Stay&amp;Tobe</strain>
        <tissue evidence="1">Testes</tissue>
    </source>
</reference>
<proteinExistence type="predicted"/>
<reference evidence="1" key="1">
    <citation type="journal article" date="2023" name="IScience">
        <title>Live-bearing cockroach genome reveals convergent evolutionary mechanisms linked to viviparity in insects and beyond.</title>
        <authorList>
            <person name="Fouks B."/>
            <person name="Harrison M.C."/>
            <person name="Mikhailova A.A."/>
            <person name="Marchal E."/>
            <person name="English S."/>
            <person name="Carruthers M."/>
            <person name="Jennings E.C."/>
            <person name="Chiamaka E.L."/>
            <person name="Frigard R.A."/>
            <person name="Pippel M."/>
            <person name="Attardo G.M."/>
            <person name="Benoit J.B."/>
            <person name="Bornberg-Bauer E."/>
            <person name="Tobe S.S."/>
        </authorList>
    </citation>
    <scope>NUCLEOTIDE SEQUENCE</scope>
    <source>
        <strain evidence="1">Stay&amp;Tobe</strain>
    </source>
</reference>
<feature type="non-terminal residue" evidence="1">
    <location>
        <position position="71"/>
    </location>
</feature>
<dbReference type="EMBL" id="JASPKZ010003810">
    <property type="protein sequence ID" value="KAJ9592737.1"/>
    <property type="molecule type" value="Genomic_DNA"/>
</dbReference>
<organism evidence="1 2">
    <name type="scientific">Diploptera punctata</name>
    <name type="common">Pacific beetle cockroach</name>
    <dbReference type="NCBI Taxonomy" id="6984"/>
    <lineage>
        <taxon>Eukaryota</taxon>
        <taxon>Metazoa</taxon>
        <taxon>Ecdysozoa</taxon>
        <taxon>Arthropoda</taxon>
        <taxon>Hexapoda</taxon>
        <taxon>Insecta</taxon>
        <taxon>Pterygota</taxon>
        <taxon>Neoptera</taxon>
        <taxon>Polyneoptera</taxon>
        <taxon>Dictyoptera</taxon>
        <taxon>Blattodea</taxon>
        <taxon>Blaberoidea</taxon>
        <taxon>Blaberidae</taxon>
        <taxon>Diplopterinae</taxon>
        <taxon>Diploptera</taxon>
    </lineage>
</organism>
<keyword evidence="2" id="KW-1185">Reference proteome</keyword>
<gene>
    <name evidence="1" type="ORF">L9F63_015596</name>
</gene>
<protein>
    <submittedName>
        <fullName evidence="1">Uncharacterized protein</fullName>
    </submittedName>
</protein>
<accession>A0AAD8EKC5</accession>
<evidence type="ECO:0000313" key="1">
    <source>
        <dbReference type="EMBL" id="KAJ9592737.1"/>
    </source>
</evidence>
<dbReference type="AlphaFoldDB" id="A0AAD8EKC5"/>
<evidence type="ECO:0000313" key="2">
    <source>
        <dbReference type="Proteomes" id="UP001233999"/>
    </source>
</evidence>